<organism evidence="2 3">
    <name type="scientific">Thlaspi arvense</name>
    <name type="common">Field penny-cress</name>
    <dbReference type="NCBI Taxonomy" id="13288"/>
    <lineage>
        <taxon>Eukaryota</taxon>
        <taxon>Viridiplantae</taxon>
        <taxon>Streptophyta</taxon>
        <taxon>Embryophyta</taxon>
        <taxon>Tracheophyta</taxon>
        <taxon>Spermatophyta</taxon>
        <taxon>Magnoliopsida</taxon>
        <taxon>eudicotyledons</taxon>
        <taxon>Gunneridae</taxon>
        <taxon>Pentapetalae</taxon>
        <taxon>rosids</taxon>
        <taxon>malvids</taxon>
        <taxon>Brassicales</taxon>
        <taxon>Brassicaceae</taxon>
        <taxon>Thlaspideae</taxon>
        <taxon>Thlaspi</taxon>
    </lineage>
</organism>
<proteinExistence type="predicted"/>
<feature type="region of interest" description="Disordered" evidence="1">
    <location>
        <begin position="215"/>
        <end position="239"/>
    </location>
</feature>
<feature type="compositionally biased region" description="Basic and acidic residues" evidence="1">
    <location>
        <begin position="317"/>
        <end position="351"/>
    </location>
</feature>
<dbReference type="PANTHER" id="PTHR36373">
    <property type="entry name" value="EXPRESSED PROTEIN"/>
    <property type="match status" value="1"/>
</dbReference>
<keyword evidence="3" id="KW-1185">Reference proteome</keyword>
<feature type="compositionally biased region" description="Basic and acidic residues" evidence="1">
    <location>
        <begin position="215"/>
        <end position="231"/>
    </location>
</feature>
<dbReference type="PANTHER" id="PTHR36373:SF1">
    <property type="entry name" value="EXPRESSED PROTEIN"/>
    <property type="match status" value="1"/>
</dbReference>
<gene>
    <name evidence="2" type="ORF">TAV2_LOCUS16412</name>
</gene>
<feature type="region of interest" description="Disordered" evidence="1">
    <location>
        <begin position="83"/>
        <end position="120"/>
    </location>
</feature>
<protein>
    <submittedName>
        <fullName evidence="2">Uncharacterized protein</fullName>
    </submittedName>
</protein>
<accession>A0AAU9SG89</accession>
<dbReference type="EMBL" id="OU466861">
    <property type="protein sequence ID" value="CAH2064338.1"/>
    <property type="molecule type" value="Genomic_DNA"/>
</dbReference>
<sequence>MEPAQIDWKRIDSRFVEDVFYEHIRAPKWFDFSAPNHLDSIDDDAWFCKPDCNHPKRPEDFLLTPNSFKYPSLRDTNEVLGVTEQNQRRRGHALSPSTSNKQDDENQNPNLATPPSQQAKSWRAALKSTSVQKTNKEAPRLKSTQSARNLFSGRDILGHISEFCYELKRLATRVTEREDTVKEIHQVGGGIINQPYSVHDLELKKERKPLLEVSKDKVHESTDNKGSTFKENRRRKKRVDDAENIHVSLNVETVKFKGEECRRKKRLDDAENIPIPLKLENVKNKGHERLLQIRTNPPSPQCFSENRTASLKALRTKPTEKGMVEEVVKRKEEEEAEEEKNRKSGDSNKEGRGLDVLWFLKPCTMTN</sequence>
<evidence type="ECO:0000313" key="2">
    <source>
        <dbReference type="EMBL" id="CAH2064338.1"/>
    </source>
</evidence>
<evidence type="ECO:0000313" key="3">
    <source>
        <dbReference type="Proteomes" id="UP000836841"/>
    </source>
</evidence>
<dbReference type="AlphaFoldDB" id="A0AAU9SG89"/>
<dbReference type="Proteomes" id="UP000836841">
    <property type="component" value="Chromosome 5"/>
</dbReference>
<name>A0AAU9SG89_THLAR</name>
<evidence type="ECO:0000256" key="1">
    <source>
        <dbReference type="SAM" id="MobiDB-lite"/>
    </source>
</evidence>
<reference evidence="2 3" key="1">
    <citation type="submission" date="2022-03" db="EMBL/GenBank/DDBJ databases">
        <authorList>
            <person name="Nunn A."/>
            <person name="Chopra R."/>
            <person name="Nunn A."/>
            <person name="Contreras Garrido A."/>
        </authorList>
    </citation>
    <scope>NUCLEOTIDE SEQUENCE [LARGE SCALE GENOMIC DNA]</scope>
</reference>
<feature type="compositionally biased region" description="Polar residues" evidence="1">
    <location>
        <begin position="107"/>
        <end position="120"/>
    </location>
</feature>
<feature type="region of interest" description="Disordered" evidence="1">
    <location>
        <begin position="316"/>
        <end position="351"/>
    </location>
</feature>